<dbReference type="EMBL" id="BK015620">
    <property type="protein sequence ID" value="DAE16319.1"/>
    <property type="molecule type" value="Genomic_DNA"/>
</dbReference>
<evidence type="ECO:0000313" key="1">
    <source>
        <dbReference type="EMBL" id="DAE16319.1"/>
    </source>
</evidence>
<accession>A0A8S5QAE5</accession>
<proteinExistence type="predicted"/>
<name>A0A8S5QAE5_9CAUD</name>
<sequence>MIKKRFLEPFQDIPSVRADILVFTNGLSLKSIASFLESASDDELHRIGKAVFYLYPANIREQLANKRKDSVDYSFIDDYTRTYNIDSTTTSKDKSRGSALLAFLRENPDMDATEFCKKLKL</sequence>
<organism evidence="1">
    <name type="scientific">Siphoviridae sp. ctKyp3</name>
    <dbReference type="NCBI Taxonomy" id="2825447"/>
    <lineage>
        <taxon>Viruses</taxon>
        <taxon>Duplodnaviria</taxon>
        <taxon>Heunggongvirae</taxon>
        <taxon>Uroviricota</taxon>
        <taxon>Caudoviricetes</taxon>
    </lineage>
</organism>
<reference evidence="1" key="1">
    <citation type="journal article" date="2021" name="Proc. Natl. Acad. Sci. U.S.A.">
        <title>A Catalog of Tens of Thousands of Viruses from Human Metagenomes Reveals Hidden Associations with Chronic Diseases.</title>
        <authorList>
            <person name="Tisza M.J."/>
            <person name="Buck C.B."/>
        </authorList>
    </citation>
    <scope>NUCLEOTIDE SEQUENCE</scope>
    <source>
        <strain evidence="1">CtKyp3</strain>
    </source>
</reference>
<protein>
    <submittedName>
        <fullName evidence="1">Uncharacterized protein</fullName>
    </submittedName>
</protein>